<reference evidence="1 2" key="1">
    <citation type="submission" date="2024-03" db="EMBL/GenBank/DDBJ databases">
        <title>Human intestinal bacterial collection.</title>
        <authorList>
            <person name="Pauvert C."/>
            <person name="Hitch T.C.A."/>
            <person name="Clavel T."/>
        </authorList>
    </citation>
    <scope>NUCLEOTIDE SEQUENCE [LARGE SCALE GENOMIC DNA]</scope>
    <source>
        <strain evidence="1 2">CLA-JM-H44</strain>
    </source>
</reference>
<protein>
    <recommendedName>
        <fullName evidence="3">Phenylacetate--CoA ligase family protein</fullName>
    </recommendedName>
</protein>
<accession>A0ABV1DZV9</accession>
<dbReference type="InterPro" id="IPR042099">
    <property type="entry name" value="ANL_N_sf"/>
</dbReference>
<dbReference type="Gene3D" id="3.40.50.12780">
    <property type="entry name" value="N-terminal domain of ligase-like"/>
    <property type="match status" value="1"/>
</dbReference>
<name>A0ABV1DZV9_9FIRM</name>
<comment type="caution">
    <text evidence="1">The sequence shown here is derived from an EMBL/GenBank/DDBJ whole genome shotgun (WGS) entry which is preliminary data.</text>
</comment>
<dbReference type="EMBL" id="JBBMFD010000001">
    <property type="protein sequence ID" value="MEQ2439303.1"/>
    <property type="molecule type" value="Genomic_DNA"/>
</dbReference>
<evidence type="ECO:0000313" key="2">
    <source>
        <dbReference type="Proteomes" id="UP001489509"/>
    </source>
</evidence>
<dbReference type="SUPFAM" id="SSF56801">
    <property type="entry name" value="Acetyl-CoA synthetase-like"/>
    <property type="match status" value="1"/>
</dbReference>
<sequence length="422" mass="49232">MKIERLTQIVSYAYQNVRYYKRRMDENGIDPLSIEDYDSLRKLPFLYKDDIQAQPEDFISEEYKKFPKTKNIVLRRTSGSTGKYLKIYWDYKDDIKSLLSLWNYRNRYYGVGPSDKFCGFYTASYQGNKIVEQQMVQKSLDGRYLGFCKINLTYERLRDCYEQMCSFDPKWFNLQPSIADLLAEIVQKEHLALPPSLSYIELSGEYLFEDVRKRIEQTFQVPVANQYGCNEANAIAFECKEGHMHCLTDNVLVEVIKDGEPVFEEEGDIYITSLSNYAMPFLRYQMGDRGILVRDSQCPCGSKRPELIIKSGRSSDYISLPNAEKINAYVLIGIVEYTNEYMGAPIKQFQIIQTGIGCFTVKLVLKKEFSTWQSGVMENFLLNIQEQKLKDAKWNFQFSECILPDPQTGKFKYFINQCKEGK</sequence>
<dbReference type="InterPro" id="IPR053158">
    <property type="entry name" value="CapK_Type1_Caps_Biosynth"/>
</dbReference>
<dbReference type="Proteomes" id="UP001489509">
    <property type="component" value="Unassembled WGS sequence"/>
</dbReference>
<dbReference type="PANTHER" id="PTHR36932:SF1">
    <property type="entry name" value="CAPSULAR POLYSACCHARIDE BIOSYNTHESIS PROTEIN"/>
    <property type="match status" value="1"/>
</dbReference>
<evidence type="ECO:0008006" key="3">
    <source>
        <dbReference type="Google" id="ProtNLM"/>
    </source>
</evidence>
<organism evidence="1 2">
    <name type="scientific">Solibaculum intestinale</name>
    <dbReference type="NCBI Taxonomy" id="3133165"/>
    <lineage>
        <taxon>Bacteria</taxon>
        <taxon>Bacillati</taxon>
        <taxon>Bacillota</taxon>
        <taxon>Clostridia</taxon>
        <taxon>Eubacteriales</taxon>
        <taxon>Oscillospiraceae</taxon>
        <taxon>Solibaculum</taxon>
    </lineage>
</organism>
<dbReference type="RefSeq" id="WP_349217580.1">
    <property type="nucleotide sequence ID" value="NZ_JBBMFD010000001.1"/>
</dbReference>
<keyword evidence="2" id="KW-1185">Reference proteome</keyword>
<proteinExistence type="predicted"/>
<gene>
    <name evidence="1" type="ORF">WMO26_00505</name>
</gene>
<evidence type="ECO:0000313" key="1">
    <source>
        <dbReference type="EMBL" id="MEQ2439303.1"/>
    </source>
</evidence>
<dbReference type="PANTHER" id="PTHR36932">
    <property type="entry name" value="CAPSULAR POLYSACCHARIDE BIOSYNTHESIS PROTEIN"/>
    <property type="match status" value="1"/>
</dbReference>